<accession>A0A9Q9AMP5</accession>
<reference evidence="2" key="1">
    <citation type="submission" date="2022-06" db="EMBL/GenBank/DDBJ databases">
        <title>Complete genome sequences of two strains of the flax pathogen Septoria linicola.</title>
        <authorList>
            <person name="Lapalu N."/>
            <person name="Simon A."/>
            <person name="Demenou B."/>
            <person name="Paumier D."/>
            <person name="Guillot M.-P."/>
            <person name="Gout L."/>
            <person name="Valade R."/>
        </authorList>
    </citation>
    <scope>NUCLEOTIDE SEQUENCE</scope>
    <source>
        <strain evidence="2">SE15195</strain>
    </source>
</reference>
<dbReference type="EMBL" id="CP099421">
    <property type="protein sequence ID" value="USW52129.1"/>
    <property type="molecule type" value="Genomic_DNA"/>
</dbReference>
<dbReference type="PANTHER" id="PTHR10622:SF10">
    <property type="entry name" value="HET DOMAIN-CONTAINING PROTEIN"/>
    <property type="match status" value="1"/>
</dbReference>
<proteinExistence type="predicted"/>
<keyword evidence="3" id="KW-1185">Reference proteome</keyword>
<name>A0A9Q9AMP5_9PEZI</name>
<dbReference type="InterPro" id="IPR010730">
    <property type="entry name" value="HET"/>
</dbReference>
<gene>
    <name evidence="2" type="ORF">Slin15195_G054480</name>
</gene>
<dbReference type="Proteomes" id="UP001056384">
    <property type="component" value="Chromosome 4"/>
</dbReference>
<evidence type="ECO:0000259" key="1">
    <source>
        <dbReference type="Pfam" id="PF06985"/>
    </source>
</evidence>
<evidence type="ECO:0000313" key="2">
    <source>
        <dbReference type="EMBL" id="USW52129.1"/>
    </source>
</evidence>
<dbReference type="AlphaFoldDB" id="A0A9Q9AMP5"/>
<evidence type="ECO:0000313" key="3">
    <source>
        <dbReference type="Proteomes" id="UP001056384"/>
    </source>
</evidence>
<dbReference type="PANTHER" id="PTHR10622">
    <property type="entry name" value="HET DOMAIN-CONTAINING PROTEIN"/>
    <property type="match status" value="1"/>
</dbReference>
<organism evidence="2 3">
    <name type="scientific">Septoria linicola</name>
    <dbReference type="NCBI Taxonomy" id="215465"/>
    <lineage>
        <taxon>Eukaryota</taxon>
        <taxon>Fungi</taxon>
        <taxon>Dikarya</taxon>
        <taxon>Ascomycota</taxon>
        <taxon>Pezizomycotina</taxon>
        <taxon>Dothideomycetes</taxon>
        <taxon>Dothideomycetidae</taxon>
        <taxon>Mycosphaerellales</taxon>
        <taxon>Mycosphaerellaceae</taxon>
        <taxon>Septoria</taxon>
    </lineage>
</organism>
<sequence length="174" mass="20107">MRLLVVPEKAFPSKPLRLIEAFGSNLPEFAILSHTWDRDEVSYSDVQHGTSHDRHAYDKVRGATSQARKDGHRYLWIDTCCIDKSSSTELQEAINSMYAWYARAAVCYVYMADVHGTPATEFWDLAFEDHFARSRWFKRGWTLQELIAPKKVSFFSSDWTLRGCRGSSMTQSLR</sequence>
<dbReference type="OrthoDB" id="3650131at2759"/>
<protein>
    <submittedName>
        <fullName evidence="2">Heterokaryon incompatibility</fullName>
    </submittedName>
</protein>
<feature type="domain" description="Heterokaryon incompatibility" evidence="1">
    <location>
        <begin position="29"/>
        <end position="115"/>
    </location>
</feature>
<dbReference type="Pfam" id="PF06985">
    <property type="entry name" value="HET"/>
    <property type="match status" value="1"/>
</dbReference>